<feature type="transmembrane region" description="Helical" evidence="8">
    <location>
        <begin position="149"/>
        <end position="170"/>
    </location>
</feature>
<protein>
    <recommendedName>
        <fullName evidence="6">Transmembrane protein 198</fullName>
    </recommendedName>
</protein>
<comment type="similarity">
    <text evidence="2">Belongs to the TMEM198 family.</text>
</comment>
<keyword evidence="5 8" id="KW-0472">Membrane</keyword>
<feature type="transmembrane region" description="Helical" evidence="8">
    <location>
        <begin position="176"/>
        <end position="194"/>
    </location>
</feature>
<evidence type="ECO:0000313" key="11">
    <source>
        <dbReference type="Proteomes" id="UP000694541"/>
    </source>
</evidence>
<dbReference type="InterPro" id="IPR040236">
    <property type="entry name" value="TMEM198"/>
</dbReference>
<evidence type="ECO:0000256" key="6">
    <source>
        <dbReference type="ARBA" id="ARBA00049737"/>
    </source>
</evidence>
<evidence type="ECO:0000256" key="5">
    <source>
        <dbReference type="ARBA" id="ARBA00023136"/>
    </source>
</evidence>
<feature type="transmembrane region" description="Helical" evidence="8">
    <location>
        <begin position="244"/>
        <end position="263"/>
    </location>
</feature>
<evidence type="ECO:0000256" key="7">
    <source>
        <dbReference type="SAM" id="MobiDB-lite"/>
    </source>
</evidence>
<keyword evidence="11" id="KW-1185">Reference proteome</keyword>
<feature type="transmembrane region" description="Helical" evidence="8">
    <location>
        <begin position="66"/>
        <end position="85"/>
    </location>
</feature>
<reference evidence="10" key="1">
    <citation type="submission" date="2025-08" db="UniProtKB">
        <authorList>
            <consortium name="Ensembl"/>
        </authorList>
    </citation>
    <scope>IDENTIFICATION</scope>
</reference>
<sequence>MWVRGGGCSPTARRARGGAGERGGAAGGLSTPPPLPAPAAPPRAMEPGTPPAPRCALEPRPPYEPVPAALCALGALFGVVCGCFGYRCFKAIMFLSGLLFGSIVIFLLCYKERVLETQLSLEASAGIALGIGLLCGLVTMLLRSVGLFTTGLLLGLLLATAALVAAAPVLPPPSPWVPAGSLLGLALLCALLALQWPKALTVLSTAVFGAAVVVVCADYFVEALALVLYVYDRLRLAPAGPLCWHSWVLLGAWPALSLLAVLLQWKLTADGVSHTDGERGCTEGYPPHTLSRPARGEGVCRAAGAPGVGAGSGDGVLGEREERGMRRARMRRGWRWGRPREQGWRRPRRRRCRRRWGRRRHRGWGRGAELSPRSPQSSSAGGRSGCSCCASGRRRPSAGRAWPPPRAPTAASHPPSSATRATCWPR</sequence>
<keyword evidence="3 8" id="KW-0812">Transmembrane</keyword>
<dbReference type="PANTHER" id="PTHR31247">
    <property type="entry name" value="TRANSMEMBRANE PROTEIN 198 FAMILY MEMBER"/>
    <property type="match status" value="1"/>
</dbReference>
<name>A0A8B9NL95_9AVES</name>
<feature type="compositionally biased region" description="Pro residues" evidence="7">
    <location>
        <begin position="31"/>
        <end position="41"/>
    </location>
</feature>
<comment type="subcellular location">
    <subcellularLocation>
        <location evidence="1">Membrane</location>
        <topology evidence="1">Multi-pass membrane protein</topology>
    </subcellularLocation>
</comment>
<accession>A0A8B9NL95</accession>
<dbReference type="AlphaFoldDB" id="A0A8B9NL95"/>
<evidence type="ECO:0000256" key="1">
    <source>
        <dbReference type="ARBA" id="ARBA00004141"/>
    </source>
</evidence>
<dbReference type="Pfam" id="PF13886">
    <property type="entry name" value="TM7S3_TM198"/>
    <property type="match status" value="1"/>
</dbReference>
<evidence type="ECO:0000259" key="9">
    <source>
        <dbReference type="Pfam" id="PF13886"/>
    </source>
</evidence>
<evidence type="ECO:0000256" key="8">
    <source>
        <dbReference type="SAM" id="Phobius"/>
    </source>
</evidence>
<feature type="transmembrane region" description="Helical" evidence="8">
    <location>
        <begin position="92"/>
        <end position="111"/>
    </location>
</feature>
<reference evidence="10" key="2">
    <citation type="submission" date="2025-09" db="UniProtKB">
        <authorList>
            <consortium name="Ensembl"/>
        </authorList>
    </citation>
    <scope>IDENTIFICATION</scope>
</reference>
<dbReference type="Ensembl" id="ENSANIT00000024154.1">
    <property type="protein sequence ID" value="ENSANIP00000023372.1"/>
    <property type="gene ID" value="ENSANIG00000015899.1"/>
</dbReference>
<feature type="region of interest" description="Disordered" evidence="7">
    <location>
        <begin position="1"/>
        <end position="56"/>
    </location>
</feature>
<feature type="domain" description="TM7S3/TM198-like" evidence="9">
    <location>
        <begin position="71"/>
        <end position="265"/>
    </location>
</feature>
<organism evidence="10 11">
    <name type="scientific">Accipiter nisus</name>
    <name type="common">Eurasian sparrowhawk</name>
    <dbReference type="NCBI Taxonomy" id="211598"/>
    <lineage>
        <taxon>Eukaryota</taxon>
        <taxon>Metazoa</taxon>
        <taxon>Chordata</taxon>
        <taxon>Craniata</taxon>
        <taxon>Vertebrata</taxon>
        <taxon>Euteleostomi</taxon>
        <taxon>Archelosauria</taxon>
        <taxon>Archosauria</taxon>
        <taxon>Dinosauria</taxon>
        <taxon>Saurischia</taxon>
        <taxon>Theropoda</taxon>
        <taxon>Coelurosauria</taxon>
        <taxon>Aves</taxon>
        <taxon>Neognathae</taxon>
        <taxon>Neoaves</taxon>
        <taxon>Telluraves</taxon>
        <taxon>Accipitrimorphae</taxon>
        <taxon>Accipitriformes</taxon>
        <taxon>Accipitridae</taxon>
        <taxon>Accipitrinae</taxon>
        <taxon>Accipiter</taxon>
    </lineage>
</organism>
<evidence type="ECO:0000256" key="2">
    <source>
        <dbReference type="ARBA" id="ARBA00006244"/>
    </source>
</evidence>
<feature type="compositionally biased region" description="Low complexity" evidence="7">
    <location>
        <begin position="408"/>
        <end position="426"/>
    </location>
</feature>
<evidence type="ECO:0000256" key="3">
    <source>
        <dbReference type="ARBA" id="ARBA00022692"/>
    </source>
</evidence>
<proteinExistence type="inferred from homology"/>
<dbReference type="InterPro" id="IPR025256">
    <property type="entry name" value="TM7S3/TM198-like_dom"/>
</dbReference>
<feature type="transmembrane region" description="Helical" evidence="8">
    <location>
        <begin position="123"/>
        <end position="142"/>
    </location>
</feature>
<feature type="region of interest" description="Disordered" evidence="7">
    <location>
        <begin position="347"/>
        <end position="426"/>
    </location>
</feature>
<feature type="transmembrane region" description="Helical" evidence="8">
    <location>
        <begin position="206"/>
        <end position="232"/>
    </location>
</feature>
<dbReference type="GO" id="GO:0005886">
    <property type="term" value="C:plasma membrane"/>
    <property type="evidence" value="ECO:0007669"/>
    <property type="project" value="TreeGrafter"/>
</dbReference>
<evidence type="ECO:0000256" key="4">
    <source>
        <dbReference type="ARBA" id="ARBA00022989"/>
    </source>
</evidence>
<feature type="compositionally biased region" description="Basic residues" evidence="7">
    <location>
        <begin position="347"/>
        <end position="364"/>
    </location>
</feature>
<evidence type="ECO:0000313" key="10">
    <source>
        <dbReference type="Ensembl" id="ENSANIP00000023372.1"/>
    </source>
</evidence>
<feature type="compositionally biased region" description="Gly residues" evidence="7">
    <location>
        <begin position="17"/>
        <end position="27"/>
    </location>
</feature>
<keyword evidence="4 8" id="KW-1133">Transmembrane helix</keyword>
<dbReference type="Proteomes" id="UP000694541">
    <property type="component" value="Unplaced"/>
</dbReference>
<dbReference type="PANTHER" id="PTHR31247:SF17">
    <property type="entry name" value="DUF4203 DOMAIN-CONTAINING PROTEIN"/>
    <property type="match status" value="1"/>
</dbReference>